<dbReference type="Pfam" id="PF00389">
    <property type="entry name" value="2-Hacid_dh"/>
    <property type="match status" value="1"/>
</dbReference>
<reference evidence="7 8" key="1">
    <citation type="submission" date="2018-09" db="EMBL/GenBank/DDBJ databases">
        <title>Phylogeny of the Shewanellaceae, and recommendation for two new genera, Pseudoshewanella and Parashewanella.</title>
        <authorList>
            <person name="Wang G."/>
        </authorList>
    </citation>
    <scope>NUCLEOTIDE SEQUENCE [LARGE SCALE GENOMIC DNA]</scope>
    <source>
        <strain evidence="7 8">C51</strain>
    </source>
</reference>
<evidence type="ECO:0000259" key="6">
    <source>
        <dbReference type="Pfam" id="PF02826"/>
    </source>
</evidence>
<evidence type="ECO:0000313" key="8">
    <source>
        <dbReference type="Proteomes" id="UP000281474"/>
    </source>
</evidence>
<dbReference type="AlphaFoldDB" id="A0A3L8PVG7"/>
<dbReference type="InterPro" id="IPR006139">
    <property type="entry name" value="D-isomer_2_OHA_DH_cat_dom"/>
</dbReference>
<dbReference type="EMBL" id="QZEI01000072">
    <property type="protein sequence ID" value="RLV58428.1"/>
    <property type="molecule type" value="Genomic_DNA"/>
</dbReference>
<dbReference type="PROSITE" id="PS00671">
    <property type="entry name" value="D_2_HYDROXYACID_DH_3"/>
    <property type="match status" value="1"/>
</dbReference>
<evidence type="ECO:0000256" key="4">
    <source>
        <dbReference type="RuleBase" id="RU003719"/>
    </source>
</evidence>
<dbReference type="OrthoDB" id="9805416at2"/>
<dbReference type="CDD" id="cd12162">
    <property type="entry name" value="2-Hacid_dh_4"/>
    <property type="match status" value="1"/>
</dbReference>
<dbReference type="InterPro" id="IPR006140">
    <property type="entry name" value="D-isomer_DH_NAD-bd"/>
</dbReference>
<dbReference type="RefSeq" id="WP_121840234.1">
    <property type="nucleotide sequence ID" value="NZ_ML014821.1"/>
</dbReference>
<organism evidence="7 8">
    <name type="scientific">Parashewanella curva</name>
    <dbReference type="NCBI Taxonomy" id="2338552"/>
    <lineage>
        <taxon>Bacteria</taxon>
        <taxon>Pseudomonadati</taxon>
        <taxon>Pseudomonadota</taxon>
        <taxon>Gammaproteobacteria</taxon>
        <taxon>Alteromonadales</taxon>
        <taxon>Shewanellaceae</taxon>
        <taxon>Parashewanella</taxon>
    </lineage>
</organism>
<keyword evidence="2 4" id="KW-0560">Oxidoreductase</keyword>
<dbReference type="GO" id="GO:0051287">
    <property type="term" value="F:NAD binding"/>
    <property type="evidence" value="ECO:0007669"/>
    <property type="project" value="InterPro"/>
</dbReference>
<dbReference type="InterPro" id="IPR029753">
    <property type="entry name" value="D-isomer_DH_CS"/>
</dbReference>
<dbReference type="Gene3D" id="3.40.50.720">
    <property type="entry name" value="NAD(P)-binding Rossmann-like Domain"/>
    <property type="match status" value="2"/>
</dbReference>
<evidence type="ECO:0000256" key="1">
    <source>
        <dbReference type="ARBA" id="ARBA00005854"/>
    </source>
</evidence>
<dbReference type="PANTHER" id="PTHR43761">
    <property type="entry name" value="D-ISOMER SPECIFIC 2-HYDROXYACID DEHYDROGENASE FAMILY PROTEIN (AFU_ORTHOLOGUE AFUA_1G13630)"/>
    <property type="match status" value="1"/>
</dbReference>
<dbReference type="SUPFAM" id="SSF51735">
    <property type="entry name" value="NAD(P)-binding Rossmann-fold domains"/>
    <property type="match status" value="1"/>
</dbReference>
<comment type="caution">
    <text evidence="7">The sequence shown here is derived from an EMBL/GenBank/DDBJ whole genome shotgun (WGS) entry which is preliminary data.</text>
</comment>
<evidence type="ECO:0000256" key="2">
    <source>
        <dbReference type="ARBA" id="ARBA00023002"/>
    </source>
</evidence>
<dbReference type="FunFam" id="3.40.50.720:FF:000203">
    <property type="entry name" value="D-3-phosphoglycerate dehydrogenase (SerA)"/>
    <property type="match status" value="1"/>
</dbReference>
<keyword evidence="8" id="KW-1185">Reference proteome</keyword>
<dbReference type="InterPro" id="IPR050418">
    <property type="entry name" value="D-iso_2-hydroxyacid_DH_PdxB"/>
</dbReference>
<feature type="domain" description="D-isomer specific 2-hydroxyacid dehydrogenase catalytic" evidence="5">
    <location>
        <begin position="19"/>
        <end position="316"/>
    </location>
</feature>
<evidence type="ECO:0000313" key="7">
    <source>
        <dbReference type="EMBL" id="RLV58428.1"/>
    </source>
</evidence>
<dbReference type="SUPFAM" id="SSF52283">
    <property type="entry name" value="Formate/glycerate dehydrogenase catalytic domain-like"/>
    <property type="match status" value="1"/>
</dbReference>
<name>A0A3L8PVG7_9GAMM</name>
<comment type="similarity">
    <text evidence="1 4">Belongs to the D-isomer specific 2-hydroxyacid dehydrogenase family.</text>
</comment>
<gene>
    <name evidence="7" type="ORF">D5018_17255</name>
</gene>
<sequence length="316" mass="34270">MKIVILDYFTLNAGDLDDTSLKALGDITCYDRTSPAQVIERAKDAEVILTNKVVLDATTLAQLPKLKFISVLATGTNVVDIEAAKTNGIAVCNVPAYSTQSVAQMVFAHILNHTQQLAKHDQAVKQGQWQNSDDFCFQLSTTYSLVGKHLGLIGFGETGKQVAAIASAMQMKLLIHSRTKPTKLPENARWVSLEELFSQSDIVSLQCPQTPKTEKLVNANTLNLMKQGALLINCARGGLVDESDLAHALHQGKIYAGVDVLSTEPPAADNPLLSAPNISITPHIAWATLEARQRLLAVTDENIKSYQSGELINQVN</sequence>
<evidence type="ECO:0000256" key="3">
    <source>
        <dbReference type="ARBA" id="ARBA00023027"/>
    </source>
</evidence>
<protein>
    <submittedName>
        <fullName evidence="7">D-2-hydroxyacid dehydrogenase</fullName>
    </submittedName>
</protein>
<keyword evidence="3" id="KW-0520">NAD</keyword>
<accession>A0A3L8PVG7</accession>
<dbReference type="Pfam" id="PF02826">
    <property type="entry name" value="2-Hacid_dh_C"/>
    <property type="match status" value="1"/>
</dbReference>
<dbReference type="Proteomes" id="UP000281474">
    <property type="component" value="Unassembled WGS sequence"/>
</dbReference>
<proteinExistence type="inferred from homology"/>
<feature type="domain" description="D-isomer specific 2-hydroxyacid dehydrogenase NAD-binding" evidence="6">
    <location>
        <begin position="107"/>
        <end position="285"/>
    </location>
</feature>
<dbReference type="GO" id="GO:0016616">
    <property type="term" value="F:oxidoreductase activity, acting on the CH-OH group of donors, NAD or NADP as acceptor"/>
    <property type="evidence" value="ECO:0007669"/>
    <property type="project" value="InterPro"/>
</dbReference>
<dbReference type="InterPro" id="IPR036291">
    <property type="entry name" value="NAD(P)-bd_dom_sf"/>
</dbReference>
<evidence type="ECO:0000259" key="5">
    <source>
        <dbReference type="Pfam" id="PF00389"/>
    </source>
</evidence>
<dbReference type="PANTHER" id="PTHR43761:SF1">
    <property type="entry name" value="D-ISOMER SPECIFIC 2-HYDROXYACID DEHYDROGENASE CATALYTIC DOMAIN-CONTAINING PROTEIN-RELATED"/>
    <property type="match status" value="1"/>
</dbReference>